<reference evidence="2 3" key="1">
    <citation type="journal article" date="2020" name="FEMS Microbiol. Ecol.">
        <title>Temporal dynamics of bacterial communities during seed development and maturation.</title>
        <authorList>
            <person name="Chesneau G."/>
            <person name="Torres-Cortes G."/>
            <person name="Briand M."/>
            <person name="Darrasse A."/>
            <person name="Preveaux A."/>
            <person name="Marais C."/>
            <person name="Jacques M.A."/>
            <person name="Shade A."/>
            <person name="Barret M."/>
        </authorList>
    </citation>
    <scope>NUCLEOTIDE SEQUENCE [LARGE SCALE GENOMIC DNA]</scope>
    <source>
        <strain evidence="2 3">CFBP13732</strain>
    </source>
</reference>
<keyword evidence="1" id="KW-0472">Membrane</keyword>
<evidence type="ECO:0008006" key="4">
    <source>
        <dbReference type="Google" id="ProtNLM"/>
    </source>
</evidence>
<feature type="transmembrane region" description="Helical" evidence="1">
    <location>
        <begin position="84"/>
        <end position="105"/>
    </location>
</feature>
<name>A0ABR8ZZH5_9GAMM</name>
<evidence type="ECO:0000256" key="1">
    <source>
        <dbReference type="SAM" id="Phobius"/>
    </source>
</evidence>
<sequence length="150" mass="16554">MINRQFKQMLTLFALGLYTGAVVYLCVSTPEPQGIFPQVAWKWVIRSHQIQQSAFLFAMVPIWCLGIHRLIHHKQPGMKQFVRVYGVFTALGLMTAADLSVQLQAADCLTTCPDGSGLLLISVWFCTLLLSAMGVAVLTRLKELPVSAGC</sequence>
<evidence type="ECO:0000313" key="3">
    <source>
        <dbReference type="Proteomes" id="UP000661012"/>
    </source>
</evidence>
<comment type="caution">
    <text evidence="2">The sequence shown here is derived from an EMBL/GenBank/DDBJ whole genome shotgun (WGS) entry which is preliminary data.</text>
</comment>
<keyword evidence="3" id="KW-1185">Reference proteome</keyword>
<dbReference type="RefSeq" id="WP_191931248.1">
    <property type="nucleotide sequence ID" value="NZ_JACYNM010000028.1"/>
</dbReference>
<keyword evidence="1" id="KW-1133">Transmembrane helix</keyword>
<keyword evidence="1" id="KW-0812">Transmembrane</keyword>
<organism evidence="2 3">
    <name type="scientific">Erwinia persicina</name>
    <dbReference type="NCBI Taxonomy" id="55211"/>
    <lineage>
        <taxon>Bacteria</taxon>
        <taxon>Pseudomonadati</taxon>
        <taxon>Pseudomonadota</taxon>
        <taxon>Gammaproteobacteria</taxon>
        <taxon>Enterobacterales</taxon>
        <taxon>Erwiniaceae</taxon>
        <taxon>Erwinia</taxon>
    </lineage>
</organism>
<gene>
    <name evidence="2" type="ORF">IFT93_21420</name>
</gene>
<dbReference type="EMBL" id="JACYNN010000028">
    <property type="protein sequence ID" value="MBD8108936.1"/>
    <property type="molecule type" value="Genomic_DNA"/>
</dbReference>
<feature type="transmembrane region" description="Helical" evidence="1">
    <location>
        <begin position="52"/>
        <end position="72"/>
    </location>
</feature>
<evidence type="ECO:0000313" key="2">
    <source>
        <dbReference type="EMBL" id="MBD8108936.1"/>
    </source>
</evidence>
<accession>A0ABR8ZZH5</accession>
<feature type="transmembrane region" description="Helical" evidence="1">
    <location>
        <begin position="117"/>
        <end position="138"/>
    </location>
</feature>
<dbReference type="Proteomes" id="UP000661012">
    <property type="component" value="Unassembled WGS sequence"/>
</dbReference>
<proteinExistence type="predicted"/>
<protein>
    <recommendedName>
        <fullName evidence="4">DUF4405 domain-containing protein</fullName>
    </recommendedName>
</protein>